<protein>
    <submittedName>
        <fullName evidence="2">Putative transcriptional regulator of viral defense system</fullName>
    </submittedName>
</protein>
<reference evidence="2 3" key="1">
    <citation type="submission" date="2020-08" db="EMBL/GenBank/DDBJ databases">
        <title>Sequencing the genomes of 1000 actinobacteria strains.</title>
        <authorList>
            <person name="Klenk H.-P."/>
        </authorList>
    </citation>
    <scope>NUCLEOTIDE SEQUENCE [LARGE SCALE GENOMIC DNA]</scope>
    <source>
        <strain evidence="2 3">DSM 44230</strain>
    </source>
</reference>
<dbReference type="Proteomes" id="UP000533598">
    <property type="component" value="Unassembled WGS sequence"/>
</dbReference>
<dbReference type="Pfam" id="PF13338">
    <property type="entry name" value="AbiEi_4"/>
    <property type="match status" value="1"/>
</dbReference>
<evidence type="ECO:0000313" key="3">
    <source>
        <dbReference type="Proteomes" id="UP000533598"/>
    </source>
</evidence>
<dbReference type="RefSeq" id="WP_221489925.1">
    <property type="nucleotide sequence ID" value="NZ_BAAAUI010000002.1"/>
</dbReference>
<sequence>MGTRAMEERTAMPSPFTYTDARNQGMSDRRLYALRDSGAIESIGRGLFRWADDELTDPDLLEINSRAPEATLCLTAALARHGLTDQIPATIDIALPRGRRRPQVRAPVSWHLFAPGTFQIGRERLALDETNGIGIYNAERCILDAFRLRRWEGPELGNEALRRWLRRPGTQPSSLLRMAREFPRTETALRHALEVLL</sequence>
<organism evidence="2 3">
    <name type="scientific">Crossiella cryophila</name>
    <dbReference type="NCBI Taxonomy" id="43355"/>
    <lineage>
        <taxon>Bacteria</taxon>
        <taxon>Bacillati</taxon>
        <taxon>Actinomycetota</taxon>
        <taxon>Actinomycetes</taxon>
        <taxon>Pseudonocardiales</taxon>
        <taxon>Pseudonocardiaceae</taxon>
        <taxon>Crossiella</taxon>
    </lineage>
</organism>
<accession>A0A7W7CCQ3</accession>
<name>A0A7W7CCQ3_9PSEU</name>
<evidence type="ECO:0000313" key="2">
    <source>
        <dbReference type="EMBL" id="MBB4677134.1"/>
    </source>
</evidence>
<evidence type="ECO:0000259" key="1">
    <source>
        <dbReference type="Pfam" id="PF13338"/>
    </source>
</evidence>
<dbReference type="InterPro" id="IPR025159">
    <property type="entry name" value="AbiEi_N"/>
</dbReference>
<gene>
    <name evidence="2" type="ORF">HNR67_003252</name>
</gene>
<proteinExistence type="predicted"/>
<keyword evidence="3" id="KW-1185">Reference proteome</keyword>
<dbReference type="EMBL" id="JACHMH010000001">
    <property type="protein sequence ID" value="MBB4677134.1"/>
    <property type="molecule type" value="Genomic_DNA"/>
</dbReference>
<comment type="caution">
    <text evidence="2">The sequence shown here is derived from an EMBL/GenBank/DDBJ whole genome shotgun (WGS) entry which is preliminary data.</text>
</comment>
<dbReference type="AlphaFoldDB" id="A0A7W7CCQ3"/>
<feature type="domain" description="AbiEi antitoxin N-terminal" evidence="1">
    <location>
        <begin position="16"/>
        <end position="49"/>
    </location>
</feature>